<dbReference type="RefSeq" id="WP_117321169.1">
    <property type="nucleotide sequence ID" value="NZ_QVTD01000003.1"/>
</dbReference>
<reference evidence="3 4" key="1">
    <citation type="submission" date="2018-08" db="EMBL/GenBank/DDBJ databases">
        <title>Bacillus chawlae sp. nov., Bacillus glennii sp. nov., and Bacillus saganii sp. nov. Isolated from the Vehicle Assembly Building at Kennedy Space Center where the Viking Spacecraft were Assembled.</title>
        <authorList>
            <person name="Seuylemezian A."/>
            <person name="Vaishampayan P."/>
        </authorList>
    </citation>
    <scope>NUCLEOTIDE SEQUENCE [LARGE SCALE GENOMIC DNA]</scope>
    <source>
        <strain evidence="3 4">V44-8</strain>
    </source>
</reference>
<dbReference type="PANTHER" id="PTHR42760">
    <property type="entry name" value="SHORT-CHAIN DEHYDROGENASES/REDUCTASES FAMILY MEMBER"/>
    <property type="match status" value="1"/>
</dbReference>
<proteinExistence type="inferred from homology"/>
<protein>
    <submittedName>
        <fullName evidence="3">SDR family oxidoreductase</fullName>
    </submittedName>
</protein>
<dbReference type="Pfam" id="PF13561">
    <property type="entry name" value="adh_short_C2"/>
    <property type="match status" value="1"/>
</dbReference>
<dbReference type="PANTHER" id="PTHR42760:SF133">
    <property type="entry name" value="3-OXOACYL-[ACYL-CARRIER-PROTEIN] REDUCTASE"/>
    <property type="match status" value="1"/>
</dbReference>
<evidence type="ECO:0000256" key="1">
    <source>
        <dbReference type="ARBA" id="ARBA00006484"/>
    </source>
</evidence>
<dbReference type="InterPro" id="IPR002347">
    <property type="entry name" value="SDR_fam"/>
</dbReference>
<dbReference type="AlphaFoldDB" id="A0A372LF93"/>
<evidence type="ECO:0000313" key="3">
    <source>
        <dbReference type="EMBL" id="RFU64993.1"/>
    </source>
</evidence>
<gene>
    <name evidence="3" type="ORF">D0466_03515</name>
</gene>
<dbReference type="PRINTS" id="PR00080">
    <property type="entry name" value="SDRFAMILY"/>
</dbReference>
<evidence type="ECO:0000256" key="2">
    <source>
        <dbReference type="ARBA" id="ARBA00023002"/>
    </source>
</evidence>
<dbReference type="PRINTS" id="PR00081">
    <property type="entry name" value="GDHRDH"/>
</dbReference>
<comment type="similarity">
    <text evidence="1">Belongs to the short-chain dehydrogenases/reductases (SDR) family.</text>
</comment>
<dbReference type="InterPro" id="IPR020904">
    <property type="entry name" value="Sc_DH/Rdtase_CS"/>
</dbReference>
<dbReference type="GO" id="GO:0048038">
    <property type="term" value="F:quinone binding"/>
    <property type="evidence" value="ECO:0007669"/>
    <property type="project" value="TreeGrafter"/>
</dbReference>
<dbReference type="InterPro" id="IPR036291">
    <property type="entry name" value="NAD(P)-bd_dom_sf"/>
</dbReference>
<organism evidence="3 4">
    <name type="scientific">Peribacillus glennii</name>
    <dbReference type="NCBI Taxonomy" id="2303991"/>
    <lineage>
        <taxon>Bacteria</taxon>
        <taxon>Bacillati</taxon>
        <taxon>Bacillota</taxon>
        <taxon>Bacilli</taxon>
        <taxon>Bacillales</taxon>
        <taxon>Bacillaceae</taxon>
        <taxon>Peribacillus</taxon>
    </lineage>
</organism>
<dbReference type="PROSITE" id="PS00061">
    <property type="entry name" value="ADH_SHORT"/>
    <property type="match status" value="1"/>
</dbReference>
<dbReference type="GO" id="GO:0008206">
    <property type="term" value="P:bile acid metabolic process"/>
    <property type="evidence" value="ECO:0007669"/>
    <property type="project" value="UniProtKB-ARBA"/>
</dbReference>
<dbReference type="Proteomes" id="UP000262939">
    <property type="component" value="Unassembled WGS sequence"/>
</dbReference>
<dbReference type="GO" id="GO:0016616">
    <property type="term" value="F:oxidoreductase activity, acting on the CH-OH group of donors, NAD or NADP as acceptor"/>
    <property type="evidence" value="ECO:0007669"/>
    <property type="project" value="TreeGrafter"/>
</dbReference>
<dbReference type="Gene3D" id="3.40.50.720">
    <property type="entry name" value="NAD(P)-binding Rossmann-like Domain"/>
    <property type="match status" value="1"/>
</dbReference>
<dbReference type="SUPFAM" id="SSF51735">
    <property type="entry name" value="NAD(P)-binding Rossmann-fold domains"/>
    <property type="match status" value="1"/>
</dbReference>
<dbReference type="GO" id="GO:0006633">
    <property type="term" value="P:fatty acid biosynthetic process"/>
    <property type="evidence" value="ECO:0007669"/>
    <property type="project" value="TreeGrafter"/>
</dbReference>
<sequence>MKDILDLSGKIALVTGAGQGVGRQIALHFAEYNAKAVIVNDFNADRANETANLISELNKDTEAFAAVSDVTRWDSVQDMVQQAINKFGRIDILVNNAGNAGASTPEAMAKQKTFIETTPDEWDQWIGVNYFGPMYTCRAVLPSMVSNQYGKIVNIISDAGRVGEPKLVVYSGAKAGAAGFTRGLAKEISRYNITANCVALSTMNTPGVSSFTENEEILKKMLKKYPIKRIGEPEDAANAVLFLSSDASSWITGQTYPVNGGYSFNQ</sequence>
<dbReference type="EMBL" id="QVTD01000003">
    <property type="protein sequence ID" value="RFU64993.1"/>
    <property type="molecule type" value="Genomic_DNA"/>
</dbReference>
<dbReference type="FunFam" id="3.40.50.720:FF:000084">
    <property type="entry name" value="Short-chain dehydrogenase reductase"/>
    <property type="match status" value="1"/>
</dbReference>
<accession>A0A372LF93</accession>
<dbReference type="OrthoDB" id="306388at2"/>
<evidence type="ECO:0000313" key="4">
    <source>
        <dbReference type="Proteomes" id="UP000262939"/>
    </source>
</evidence>
<comment type="caution">
    <text evidence="3">The sequence shown here is derived from an EMBL/GenBank/DDBJ whole genome shotgun (WGS) entry which is preliminary data.</text>
</comment>
<name>A0A372LF93_9BACI</name>
<keyword evidence="4" id="KW-1185">Reference proteome</keyword>
<keyword evidence="2" id="KW-0560">Oxidoreductase</keyword>